<dbReference type="EMBL" id="CP011856">
    <property type="protein sequence ID" value="AKM53972.1"/>
    <property type="molecule type" value="Genomic_DNA"/>
</dbReference>
<evidence type="ECO:0000313" key="1">
    <source>
        <dbReference type="EMBL" id="AKM53972.1"/>
    </source>
</evidence>
<gene>
    <name evidence="1" type="ORF">SERIO_v1c03920</name>
</gene>
<sequence length="77" mass="9122">MFKWNDKAHFYVRLAALIALSLFLIADVTLATYDPQPQFRMLSYTERISNYYSFFTTQTNYLVAFYFFLVSDGFLTC</sequence>
<reference evidence="1 2" key="1">
    <citation type="journal article" date="2015" name="Genome Biol. Evol.">
        <title>Found and Lost: The Fates of Horizontally Acquired Genes in Arthropod-Symbiotic Spiroplasma.</title>
        <authorList>
            <person name="Lo W.S."/>
            <person name="Gasparich G.E."/>
            <person name="Kuo C.H."/>
        </authorList>
    </citation>
    <scope>NUCLEOTIDE SEQUENCE [LARGE SCALE GENOMIC DNA]</scope>
    <source>
        <strain evidence="2">TDA-040725-5</strain>
    </source>
</reference>
<dbReference type="Proteomes" id="UP000035661">
    <property type="component" value="Chromosome"/>
</dbReference>
<reference evidence="2" key="2">
    <citation type="submission" date="2015-06" db="EMBL/GenBank/DDBJ databases">
        <title>Complete genome sequence of Spiroplasma eriocheiris TDA-040725-5 (DSM 21848).</title>
        <authorList>
            <person name="Lo W.-S."/>
            <person name="Kuo C.-H."/>
        </authorList>
    </citation>
    <scope>NUCLEOTIDE SEQUENCE [LARGE SCALE GENOMIC DNA]</scope>
    <source>
        <strain evidence="2">TDA-040725-5</strain>
    </source>
</reference>
<protein>
    <submittedName>
        <fullName evidence="1">Uncharacterized protein</fullName>
    </submittedName>
</protein>
<keyword evidence="2" id="KW-1185">Reference proteome</keyword>
<dbReference type="KEGG" id="seri:SERIO_v1c03920"/>
<dbReference type="RefSeq" id="WP_047791225.1">
    <property type="nucleotide sequence ID" value="NZ_CP011856.1"/>
</dbReference>
<dbReference type="STRING" id="315358.SERIO_v1c03920"/>
<name>A0A0H3XM69_9MOLU</name>
<dbReference type="AlphaFoldDB" id="A0A0H3XM69"/>
<organism evidence="1 2">
    <name type="scientific">Spiroplasma eriocheiris</name>
    <dbReference type="NCBI Taxonomy" id="315358"/>
    <lineage>
        <taxon>Bacteria</taxon>
        <taxon>Bacillati</taxon>
        <taxon>Mycoplasmatota</taxon>
        <taxon>Mollicutes</taxon>
        <taxon>Entomoplasmatales</taxon>
        <taxon>Spiroplasmataceae</taxon>
        <taxon>Spiroplasma</taxon>
    </lineage>
</organism>
<accession>A0A0H3XM69</accession>
<proteinExistence type="predicted"/>
<dbReference type="PATRIC" id="fig|743698.3.peg.393"/>
<evidence type="ECO:0000313" key="2">
    <source>
        <dbReference type="Proteomes" id="UP000035661"/>
    </source>
</evidence>